<dbReference type="RefSeq" id="WP_100041475.1">
    <property type="nucleotide sequence ID" value="NZ_LT630003.1"/>
</dbReference>
<gene>
    <name evidence="1" type="ORF">SAMN02745906_0512</name>
</gene>
<dbReference type="Proteomes" id="UP000198970">
    <property type="component" value="Chromosome I"/>
</dbReference>
<evidence type="ECO:0000313" key="2">
    <source>
        <dbReference type="Proteomes" id="UP000198970"/>
    </source>
</evidence>
<evidence type="ECO:0000313" key="1">
    <source>
        <dbReference type="EMBL" id="SET58449.1"/>
    </source>
</evidence>
<name>A0ABY1C2Z3_9FIRM</name>
<accession>A0ABY1C2Z3</accession>
<organism evidence="1 2">
    <name type="scientific">Lacrimispora sphenoides JCM 1415</name>
    <dbReference type="NCBI Taxonomy" id="1297793"/>
    <lineage>
        <taxon>Bacteria</taxon>
        <taxon>Bacillati</taxon>
        <taxon>Bacillota</taxon>
        <taxon>Clostridia</taxon>
        <taxon>Lachnospirales</taxon>
        <taxon>Lachnospiraceae</taxon>
        <taxon>Lacrimispora</taxon>
    </lineage>
</organism>
<keyword evidence="2" id="KW-1185">Reference proteome</keyword>
<protein>
    <submittedName>
        <fullName evidence="1">Uncharacterized protein</fullName>
    </submittedName>
</protein>
<proteinExistence type="predicted"/>
<sequence length="71" mass="8191">MTNQSHFCTCTETTCKLNPCNHNLGCDPCIRKNLKQGEIPGCFFHLISDDTSQLKEFTIESFVQFYLKNKE</sequence>
<dbReference type="EMBL" id="LT630003">
    <property type="protein sequence ID" value="SET58449.1"/>
    <property type="molecule type" value="Genomic_DNA"/>
</dbReference>
<dbReference type="Pfam" id="PF20095">
    <property type="entry name" value="DUF6485"/>
    <property type="match status" value="1"/>
</dbReference>
<reference evidence="1 2" key="1">
    <citation type="submission" date="2016-10" db="EMBL/GenBank/DDBJ databases">
        <authorList>
            <person name="Varghese N."/>
            <person name="Submissions S."/>
        </authorList>
    </citation>
    <scope>NUCLEOTIDE SEQUENCE [LARGE SCALE GENOMIC DNA]</scope>
    <source>
        <strain evidence="1 2">ATCC 19403</strain>
    </source>
</reference>